<gene>
    <name evidence="2" type="ORF">EK398_13575</name>
</gene>
<sequence>MKELSKLDREYREKLRKKNIGYLAAIIFMLICSTILFIGTKWYELKINDHAVGFLSGFFFSLCSVFVIFLFKNRQTMKNPEKLRQERIVKTDERNIEISAKSLQITTFVMVISLAILSIVGSFISRTLMTTASGLLNLFLISYIISYFFYKKKL</sequence>
<protein>
    <submittedName>
        <fullName evidence="2">Uncharacterized protein</fullName>
    </submittedName>
</protein>
<dbReference type="Proteomes" id="UP000288388">
    <property type="component" value="Unassembled WGS sequence"/>
</dbReference>
<keyword evidence="1" id="KW-0812">Transmembrane</keyword>
<organism evidence="2 3">
    <name type="scientific">Enterococcus avium</name>
    <name type="common">Streptococcus avium</name>
    <dbReference type="NCBI Taxonomy" id="33945"/>
    <lineage>
        <taxon>Bacteria</taxon>
        <taxon>Bacillati</taxon>
        <taxon>Bacillota</taxon>
        <taxon>Bacilli</taxon>
        <taxon>Lactobacillales</taxon>
        <taxon>Enterococcaceae</taxon>
        <taxon>Enterococcus</taxon>
    </lineage>
</organism>
<reference evidence="2 3" key="1">
    <citation type="submission" date="2018-12" db="EMBL/GenBank/DDBJ databases">
        <title>A novel vanA-carrying plasmid in a clinical isolate of Enterococcus avium.</title>
        <authorList>
            <person name="Bernasconi O.J."/>
            <person name="Luzzaro F."/>
            <person name="Endimiani A."/>
        </authorList>
    </citation>
    <scope>NUCLEOTIDE SEQUENCE [LARGE SCALE GENOMIC DNA]</scope>
    <source>
        <strain evidence="2 3">LC0559/18</strain>
    </source>
</reference>
<feature type="transmembrane region" description="Helical" evidence="1">
    <location>
        <begin position="20"/>
        <end position="39"/>
    </location>
</feature>
<proteinExistence type="predicted"/>
<feature type="transmembrane region" description="Helical" evidence="1">
    <location>
        <begin position="103"/>
        <end position="124"/>
    </location>
</feature>
<evidence type="ECO:0000313" key="2">
    <source>
        <dbReference type="EMBL" id="RVU95788.1"/>
    </source>
</evidence>
<evidence type="ECO:0000256" key="1">
    <source>
        <dbReference type="SAM" id="Phobius"/>
    </source>
</evidence>
<keyword evidence="1" id="KW-1133">Transmembrane helix</keyword>
<keyword evidence="1" id="KW-0472">Membrane</keyword>
<name>A0A437UQ96_ENTAV</name>
<feature type="transmembrane region" description="Helical" evidence="1">
    <location>
        <begin position="51"/>
        <end position="71"/>
    </location>
</feature>
<evidence type="ECO:0000313" key="3">
    <source>
        <dbReference type="Proteomes" id="UP000288388"/>
    </source>
</evidence>
<feature type="transmembrane region" description="Helical" evidence="1">
    <location>
        <begin position="130"/>
        <end position="150"/>
    </location>
</feature>
<dbReference type="EMBL" id="RYZS01000001">
    <property type="protein sequence ID" value="RVU95788.1"/>
    <property type="molecule type" value="Genomic_DNA"/>
</dbReference>
<comment type="caution">
    <text evidence="2">The sequence shown here is derived from an EMBL/GenBank/DDBJ whole genome shotgun (WGS) entry which is preliminary data.</text>
</comment>
<dbReference type="AlphaFoldDB" id="A0A437UQ96"/>
<accession>A0A437UQ96</accession>
<dbReference type="RefSeq" id="WP_127979320.1">
    <property type="nucleotide sequence ID" value="NZ_JBPFKW010000089.1"/>
</dbReference>